<dbReference type="SUPFAM" id="SSF102405">
    <property type="entry name" value="MCP/YpsA-like"/>
    <property type="match status" value="1"/>
</dbReference>
<dbReference type="InterPro" id="IPR052341">
    <property type="entry name" value="LOG_family_nucleotidases"/>
</dbReference>
<feature type="region of interest" description="Disordered" evidence="2">
    <location>
        <begin position="265"/>
        <end position="299"/>
    </location>
</feature>
<evidence type="ECO:0000313" key="4">
    <source>
        <dbReference type="Proteomes" id="UP000285744"/>
    </source>
</evidence>
<comment type="catalytic activity">
    <reaction evidence="1">
        <text>N(6)-(dimethylallyl)adenosine 5'-phosphate + H2O = N(6)-dimethylallyladenine + D-ribose 5-phosphate</text>
        <dbReference type="Rhea" id="RHEA:48560"/>
        <dbReference type="ChEBI" id="CHEBI:15377"/>
        <dbReference type="ChEBI" id="CHEBI:17660"/>
        <dbReference type="ChEBI" id="CHEBI:57526"/>
        <dbReference type="ChEBI" id="CHEBI:78346"/>
        <dbReference type="EC" id="3.2.2.n1"/>
    </reaction>
</comment>
<protein>
    <recommendedName>
        <fullName evidence="1">Cytokinin riboside 5'-monophosphate phosphoribohydrolase</fullName>
        <ecNumber evidence="1">3.2.2.n1</ecNumber>
    </recommendedName>
</protein>
<organism evidence="3 4">
    <name type="scientific">Micromonospora globbae</name>
    <dbReference type="NCBI Taxonomy" id="1894969"/>
    <lineage>
        <taxon>Bacteria</taxon>
        <taxon>Bacillati</taxon>
        <taxon>Actinomycetota</taxon>
        <taxon>Actinomycetes</taxon>
        <taxon>Micromonosporales</taxon>
        <taxon>Micromonosporaceae</taxon>
        <taxon>Micromonospora</taxon>
    </lineage>
</organism>
<gene>
    <name evidence="3" type="ORF">D7I43_14410</name>
</gene>
<dbReference type="PANTHER" id="PTHR43393">
    <property type="entry name" value="CYTOKININ RIBOSIDE 5'-MONOPHOSPHATE PHOSPHORIBOHYDROLASE"/>
    <property type="match status" value="1"/>
</dbReference>
<keyword evidence="1" id="KW-0203">Cytokinin biosynthesis</keyword>
<dbReference type="GO" id="GO:0009691">
    <property type="term" value="P:cytokinin biosynthetic process"/>
    <property type="evidence" value="ECO:0007669"/>
    <property type="project" value="UniProtKB-UniRule"/>
</dbReference>
<dbReference type="NCBIfam" id="TIGR00730">
    <property type="entry name" value="Rossman fold protein, TIGR00730 family"/>
    <property type="match status" value="1"/>
</dbReference>
<accession>A0A420F0W7</accession>
<dbReference type="PANTHER" id="PTHR43393:SF2">
    <property type="entry name" value="CYTOKININ RIBOSIDE 5'-MONOPHOSPHATE PHOSPHORIBOHYDROLASE"/>
    <property type="match status" value="1"/>
</dbReference>
<dbReference type="InterPro" id="IPR005269">
    <property type="entry name" value="LOG"/>
</dbReference>
<dbReference type="Gene3D" id="3.40.50.450">
    <property type="match status" value="1"/>
</dbReference>
<sequence length="299" mass="32130">MSQSNGREAGRAPGRERHRGAVTLRRQAIPTSTADQRLLDSRGRDDWKTRDAWRALRILSEFVEGFDTLADLPPAVSVFGSARSGPDSVECRMAEELGAALARAGYAVITGGGPGVMEAANRGASEAGGLSVGLGIELPFEQGINDWVDLAIDFRYFFARKTMFVKYAQAFVVLPGGFGTMDELFEALTLVQTGKVTRFPVVLMGTEYWRGLMDWLRDTMAAGGKIGPVDLDLICLTDDVNAAVRHIVEAEAALSAEQEAVRDEAVARTAADQRSAAAQHAVADQRKAGRTDPDEAGEG</sequence>
<evidence type="ECO:0000256" key="1">
    <source>
        <dbReference type="RuleBase" id="RU363015"/>
    </source>
</evidence>
<comment type="catalytic activity">
    <reaction evidence="1">
        <text>9-ribosyl-trans-zeatin 5'-phosphate + H2O = trans-zeatin + D-ribose 5-phosphate</text>
        <dbReference type="Rhea" id="RHEA:48564"/>
        <dbReference type="ChEBI" id="CHEBI:15377"/>
        <dbReference type="ChEBI" id="CHEBI:16522"/>
        <dbReference type="ChEBI" id="CHEBI:78346"/>
        <dbReference type="ChEBI" id="CHEBI:87947"/>
        <dbReference type="EC" id="3.2.2.n1"/>
    </reaction>
</comment>
<evidence type="ECO:0000256" key="2">
    <source>
        <dbReference type="SAM" id="MobiDB-lite"/>
    </source>
</evidence>
<dbReference type="GO" id="GO:0005829">
    <property type="term" value="C:cytosol"/>
    <property type="evidence" value="ECO:0007669"/>
    <property type="project" value="TreeGrafter"/>
</dbReference>
<dbReference type="OrthoDB" id="9801098at2"/>
<comment type="caution">
    <text evidence="3">The sequence shown here is derived from an EMBL/GenBank/DDBJ whole genome shotgun (WGS) entry which is preliminary data.</text>
</comment>
<dbReference type="InterPro" id="IPR031100">
    <property type="entry name" value="LOG_fam"/>
</dbReference>
<feature type="region of interest" description="Disordered" evidence="2">
    <location>
        <begin position="1"/>
        <end position="34"/>
    </location>
</feature>
<dbReference type="AlphaFoldDB" id="A0A420F0W7"/>
<feature type="compositionally biased region" description="Basic and acidic residues" evidence="2">
    <location>
        <begin position="283"/>
        <end position="293"/>
    </location>
</feature>
<feature type="compositionally biased region" description="Low complexity" evidence="2">
    <location>
        <begin position="267"/>
        <end position="282"/>
    </location>
</feature>
<proteinExistence type="inferred from homology"/>
<evidence type="ECO:0000313" key="3">
    <source>
        <dbReference type="EMBL" id="RKF26646.1"/>
    </source>
</evidence>
<dbReference type="GO" id="GO:0102682">
    <property type="term" value="F:cytokinin riboside 5'-monophosphate phosphoribohydrolase activity"/>
    <property type="evidence" value="ECO:0007669"/>
    <property type="project" value="RHEA"/>
</dbReference>
<dbReference type="EC" id="3.2.2.n1" evidence="1"/>
<dbReference type="Proteomes" id="UP000285744">
    <property type="component" value="Unassembled WGS sequence"/>
</dbReference>
<dbReference type="EMBL" id="RAQQ01000009">
    <property type="protein sequence ID" value="RKF26646.1"/>
    <property type="molecule type" value="Genomic_DNA"/>
</dbReference>
<dbReference type="FunFam" id="3.40.50.450:FF:000011">
    <property type="entry name" value="TIGR00730 family Rossman fold protein"/>
    <property type="match status" value="1"/>
</dbReference>
<dbReference type="RefSeq" id="WP_120328998.1">
    <property type="nucleotide sequence ID" value="NZ_CP109307.1"/>
</dbReference>
<keyword evidence="1" id="KW-0378">Hydrolase</keyword>
<comment type="similarity">
    <text evidence="1">Belongs to the LOG family.</text>
</comment>
<name>A0A420F0W7_9ACTN</name>
<dbReference type="Pfam" id="PF03641">
    <property type="entry name" value="Lysine_decarbox"/>
    <property type="match status" value="1"/>
</dbReference>
<reference evidence="3 4" key="1">
    <citation type="journal article" date="2018" name="Int. J. Syst. Evol. Microbiol.">
        <title>Micromonospora globbae sp. nov., an endophytic actinomycete isolated from roots of Globba winitii C. H. Wright.</title>
        <authorList>
            <person name="Kuncharoen N."/>
            <person name="Pittayakhajonwut P."/>
            <person name="Tanasupawat S."/>
        </authorList>
    </citation>
    <scope>NUCLEOTIDE SEQUENCE [LARGE SCALE GENOMIC DNA]</scope>
    <source>
        <strain evidence="3 4">WPS1-2</strain>
    </source>
</reference>